<dbReference type="Pfam" id="PF00668">
    <property type="entry name" value="Condensation"/>
    <property type="match status" value="1"/>
</dbReference>
<dbReference type="RefSeq" id="WP_378244565.1">
    <property type="nucleotide sequence ID" value="NZ_JBHSKF010000002.1"/>
</dbReference>
<sequence>MAAHRTAPLTWGQRNIWLDHQQLPPSARHELNFSVDYTPPEGSTAQNLRRALDALVRRYESLRSTYGWVPGQGAVQRVEPPGPVPVLVHETTEHPGVPASEVLAKAGSEPFDLDARGPIRATVITTDGVPTLMVFVGHHIAVDDWSLERMRAEYAELHGDLLARRPVRLSPVRHHPVDLAAYEASPAGRAAADRAADYWSRTLAEAPSDLWSARRVPAGGPAHSVTASSTAVLAAARELASRHQVWPSLVHTAAFTAVAAACTGAAGVPFLAYASNRDLPLHADLMSCLFLPVVVHTDCSDTPAFDEIVRRTAKSCGEAMDHSHAEYDRVLELTALESAGRATPLRLATAVNYLQYPDKTRGGTRSTLTHNAAPTGWAALEDDFYLRIGEWSDCTVTTLYASGDIMTPETAERFLRAMESLLVTAAATDAPLPLSEIADMAAFPPPPLSPAVAPPPPDPPDLQAVSALATAVASANNLADVDLAQPYVTTGGRILAIPHVRALLADTGWTAPSLRTFTTPAPLSSLAALLTRT</sequence>
<organism evidence="2 3">
    <name type="scientific">Actinokineospora guangxiensis</name>
    <dbReference type="NCBI Taxonomy" id="1490288"/>
    <lineage>
        <taxon>Bacteria</taxon>
        <taxon>Bacillati</taxon>
        <taxon>Actinomycetota</taxon>
        <taxon>Actinomycetes</taxon>
        <taxon>Pseudonocardiales</taxon>
        <taxon>Pseudonocardiaceae</taxon>
        <taxon>Actinokineospora</taxon>
    </lineage>
</organism>
<protein>
    <submittedName>
        <fullName evidence="2">Condensation domain-containing protein</fullName>
    </submittedName>
</protein>
<gene>
    <name evidence="2" type="ORF">ACFPM7_05705</name>
</gene>
<dbReference type="EMBL" id="JBHSKF010000002">
    <property type="protein sequence ID" value="MFC5286540.1"/>
    <property type="molecule type" value="Genomic_DNA"/>
</dbReference>
<evidence type="ECO:0000313" key="2">
    <source>
        <dbReference type="EMBL" id="MFC5286540.1"/>
    </source>
</evidence>
<proteinExistence type="predicted"/>
<dbReference type="Gene3D" id="3.30.559.10">
    <property type="entry name" value="Chloramphenicol acetyltransferase-like domain"/>
    <property type="match status" value="1"/>
</dbReference>
<comment type="caution">
    <text evidence="2">The sequence shown here is derived from an EMBL/GenBank/DDBJ whole genome shotgun (WGS) entry which is preliminary data.</text>
</comment>
<dbReference type="PANTHER" id="PTHR45527">
    <property type="entry name" value="NONRIBOSOMAL PEPTIDE SYNTHETASE"/>
    <property type="match status" value="1"/>
</dbReference>
<dbReference type="SUPFAM" id="SSF52777">
    <property type="entry name" value="CoA-dependent acyltransferases"/>
    <property type="match status" value="2"/>
</dbReference>
<name>A0ABW0EJY4_9PSEU</name>
<accession>A0ABW0EJY4</accession>
<evidence type="ECO:0000259" key="1">
    <source>
        <dbReference type="Pfam" id="PF00668"/>
    </source>
</evidence>
<feature type="domain" description="Condensation" evidence="1">
    <location>
        <begin position="5"/>
        <end position="425"/>
    </location>
</feature>
<dbReference type="PANTHER" id="PTHR45527:SF1">
    <property type="entry name" value="FATTY ACID SYNTHASE"/>
    <property type="match status" value="1"/>
</dbReference>
<reference evidence="3" key="1">
    <citation type="journal article" date="2019" name="Int. J. Syst. Evol. Microbiol.">
        <title>The Global Catalogue of Microorganisms (GCM) 10K type strain sequencing project: providing services to taxonomists for standard genome sequencing and annotation.</title>
        <authorList>
            <consortium name="The Broad Institute Genomics Platform"/>
            <consortium name="The Broad Institute Genome Sequencing Center for Infectious Disease"/>
            <person name="Wu L."/>
            <person name="Ma J."/>
        </authorList>
    </citation>
    <scope>NUCLEOTIDE SEQUENCE [LARGE SCALE GENOMIC DNA]</scope>
    <source>
        <strain evidence="3">CCUG 59778</strain>
    </source>
</reference>
<dbReference type="InterPro" id="IPR001242">
    <property type="entry name" value="Condensation_dom"/>
</dbReference>
<keyword evidence="3" id="KW-1185">Reference proteome</keyword>
<evidence type="ECO:0000313" key="3">
    <source>
        <dbReference type="Proteomes" id="UP001596157"/>
    </source>
</evidence>
<dbReference type="Gene3D" id="3.30.559.30">
    <property type="entry name" value="Nonribosomal peptide synthetase, condensation domain"/>
    <property type="match status" value="1"/>
</dbReference>
<dbReference type="InterPro" id="IPR023213">
    <property type="entry name" value="CAT-like_dom_sf"/>
</dbReference>
<dbReference type="Proteomes" id="UP001596157">
    <property type="component" value="Unassembled WGS sequence"/>
</dbReference>